<gene>
    <name evidence="8" type="ORF">NEMVEDRAFT_v1g242462</name>
</gene>
<reference evidence="8 9" key="1">
    <citation type="journal article" date="2007" name="Science">
        <title>Sea anemone genome reveals ancestral eumetazoan gene repertoire and genomic organization.</title>
        <authorList>
            <person name="Putnam N.H."/>
            <person name="Srivastava M."/>
            <person name="Hellsten U."/>
            <person name="Dirks B."/>
            <person name="Chapman J."/>
            <person name="Salamov A."/>
            <person name="Terry A."/>
            <person name="Shapiro H."/>
            <person name="Lindquist E."/>
            <person name="Kapitonov V.V."/>
            <person name="Jurka J."/>
            <person name="Genikhovich G."/>
            <person name="Grigoriev I.V."/>
            <person name="Lucas S.M."/>
            <person name="Steele R.E."/>
            <person name="Finnerty J.R."/>
            <person name="Technau U."/>
            <person name="Martindale M.Q."/>
            <person name="Rokhsar D.S."/>
        </authorList>
    </citation>
    <scope>NUCLEOTIDE SEQUENCE [LARGE SCALE GENOMIC DNA]</scope>
    <source>
        <strain evidence="9">CH2 X CH6</strain>
    </source>
</reference>
<dbReference type="GO" id="GO:0043161">
    <property type="term" value="P:proteasome-mediated ubiquitin-dependent protein catabolic process"/>
    <property type="evidence" value="ECO:0000318"/>
    <property type="project" value="GO_Central"/>
</dbReference>
<dbReference type="EMBL" id="DS469570">
    <property type="protein sequence ID" value="EDO41994.1"/>
    <property type="molecule type" value="Genomic_DNA"/>
</dbReference>
<dbReference type="KEGG" id="nve:5513798"/>
<feature type="repeat" description="NHL" evidence="6">
    <location>
        <begin position="280"/>
        <end position="323"/>
    </location>
</feature>
<evidence type="ECO:0000256" key="5">
    <source>
        <dbReference type="PROSITE-ProRule" id="PRU00175"/>
    </source>
</evidence>
<dbReference type="Pfam" id="PF13445">
    <property type="entry name" value="zf-RING_UBOX"/>
    <property type="match status" value="1"/>
</dbReference>
<evidence type="ECO:0000256" key="6">
    <source>
        <dbReference type="PROSITE-ProRule" id="PRU00504"/>
    </source>
</evidence>
<keyword evidence="2" id="KW-0677">Repeat</keyword>
<dbReference type="SUPFAM" id="SSF57850">
    <property type="entry name" value="RING/U-box"/>
    <property type="match status" value="1"/>
</dbReference>
<dbReference type="OMA" id="HAGHRTT"/>
<dbReference type="InterPro" id="IPR027370">
    <property type="entry name" value="Znf-RING_euk"/>
</dbReference>
<dbReference type="PANTHER" id="PTHR24104">
    <property type="entry name" value="E3 UBIQUITIN-PROTEIN LIGASE NHLRC1-RELATED"/>
    <property type="match status" value="1"/>
</dbReference>
<feature type="domain" description="RING-type" evidence="7">
    <location>
        <begin position="17"/>
        <end position="59"/>
    </location>
</feature>
<dbReference type="PROSITE" id="PS50089">
    <property type="entry name" value="ZF_RING_2"/>
    <property type="match status" value="1"/>
</dbReference>
<keyword evidence="9" id="KW-1185">Reference proteome</keyword>
<dbReference type="PANTHER" id="PTHR24104:SF48">
    <property type="entry name" value="PROTEIN WECH"/>
    <property type="match status" value="1"/>
</dbReference>
<dbReference type="InterPro" id="IPR013083">
    <property type="entry name" value="Znf_RING/FYVE/PHD"/>
</dbReference>
<keyword evidence="3 5" id="KW-0863">Zinc-finger</keyword>
<dbReference type="GO" id="GO:0008270">
    <property type="term" value="F:zinc ion binding"/>
    <property type="evidence" value="ECO:0007669"/>
    <property type="project" value="UniProtKB-KW"/>
</dbReference>
<proteinExistence type="predicted"/>
<organism evidence="8 9">
    <name type="scientific">Nematostella vectensis</name>
    <name type="common">Starlet sea anemone</name>
    <dbReference type="NCBI Taxonomy" id="45351"/>
    <lineage>
        <taxon>Eukaryota</taxon>
        <taxon>Metazoa</taxon>
        <taxon>Cnidaria</taxon>
        <taxon>Anthozoa</taxon>
        <taxon>Hexacorallia</taxon>
        <taxon>Actiniaria</taxon>
        <taxon>Edwardsiidae</taxon>
        <taxon>Nematostella</taxon>
    </lineage>
</organism>
<keyword evidence="1" id="KW-0479">Metal-binding</keyword>
<evidence type="ECO:0000256" key="2">
    <source>
        <dbReference type="ARBA" id="ARBA00022737"/>
    </source>
</evidence>
<dbReference type="PROSITE" id="PS51125">
    <property type="entry name" value="NHL"/>
    <property type="match status" value="4"/>
</dbReference>
<dbReference type="GO" id="GO:0061630">
    <property type="term" value="F:ubiquitin protein ligase activity"/>
    <property type="evidence" value="ECO:0000318"/>
    <property type="project" value="GO_Central"/>
</dbReference>
<feature type="repeat" description="NHL" evidence="6">
    <location>
        <begin position="374"/>
        <end position="417"/>
    </location>
</feature>
<evidence type="ECO:0000259" key="7">
    <source>
        <dbReference type="PROSITE" id="PS50089"/>
    </source>
</evidence>
<dbReference type="eggNOG" id="KOG2177">
    <property type="taxonomic scope" value="Eukaryota"/>
</dbReference>
<name>A7S2V4_NEMVE</name>
<dbReference type="InterPro" id="IPR001258">
    <property type="entry name" value="NHL_repeat"/>
</dbReference>
<dbReference type="Proteomes" id="UP000001593">
    <property type="component" value="Unassembled WGS sequence"/>
</dbReference>
<dbReference type="FunFam" id="2.120.10.30:FF:000037">
    <property type="entry name" value="Uncharacterized protein, isoform E"/>
    <property type="match status" value="1"/>
</dbReference>
<evidence type="ECO:0000313" key="9">
    <source>
        <dbReference type="Proteomes" id="UP000001593"/>
    </source>
</evidence>
<evidence type="ECO:0000313" key="8">
    <source>
        <dbReference type="EMBL" id="EDO41994.1"/>
    </source>
</evidence>
<dbReference type="SUPFAM" id="SSF101898">
    <property type="entry name" value="NHL repeat"/>
    <property type="match status" value="1"/>
</dbReference>
<protein>
    <recommendedName>
        <fullName evidence="7">RING-type domain-containing protein</fullName>
    </recommendedName>
</protein>
<dbReference type="InterPro" id="IPR050952">
    <property type="entry name" value="TRIM-NHL_E3_ligases"/>
</dbReference>
<feature type="repeat" description="NHL" evidence="6">
    <location>
        <begin position="327"/>
        <end position="370"/>
    </location>
</feature>
<dbReference type="AlphaFoldDB" id="A7S2V4"/>
<evidence type="ECO:0000256" key="4">
    <source>
        <dbReference type="ARBA" id="ARBA00022833"/>
    </source>
</evidence>
<dbReference type="Gene3D" id="3.30.40.10">
    <property type="entry name" value="Zinc/RING finger domain, C3HC4 (zinc finger)"/>
    <property type="match status" value="1"/>
</dbReference>
<dbReference type="InterPro" id="IPR017907">
    <property type="entry name" value="Znf_RING_CS"/>
</dbReference>
<dbReference type="Gene3D" id="2.120.10.30">
    <property type="entry name" value="TolB, C-terminal domain"/>
    <property type="match status" value="2"/>
</dbReference>
<sequence>MATESHLSQVFSEELTCPVCLEELKEPKCLTSCAHNVCKPCLDRMTFNGEKEIRCPTCRRSTLIPDGGVKALPTNTILVRLLEATPGRKERIEIHKALEKGKPVVEEMTRKIRKLDTYLDSMSVNCQLTEERIHDEAEKIIELIRKHESKLCMEVQGFYGKKQKILQHQRCNLVKLLSGASSCIELAEEILIKGDVSEIIELRNALKEQLEEVVQLNLDESDEVSGKFVEELDFVIHRNATIGGLESNTFGSLNKKIGQVVSSASSADILPDWSKAGKVIHKIGHKGSRKGNFKSPGGVASNEFGEIAVSDFFNDRIQVFDSKGKFLFQFGKKGTKDGLFQGPTGVAYTVNSEIMVLDSRNHRIQIFNRKGEFLSKFGQRGSNTGELGWAEGLYVDGENKIIVTDTEHNRVQVFHADGSFKFMYGDTGTEGFDKPLNTVCHNGEYFTTDSGNFCIKVFNSDGEYVRQFGREGAGGGEFCCPRGLALDKKNELLLVCDSGNDSIHVFRLDGSFVTQLSTKKTPVGLALMNGRHLVVSSYYGHCVQVLSYI</sequence>
<feature type="repeat" description="NHL" evidence="6">
    <location>
        <begin position="465"/>
        <end position="509"/>
    </location>
</feature>
<dbReference type="SMART" id="SM00184">
    <property type="entry name" value="RING"/>
    <property type="match status" value="1"/>
</dbReference>
<keyword evidence="4" id="KW-0862">Zinc</keyword>
<evidence type="ECO:0000256" key="3">
    <source>
        <dbReference type="ARBA" id="ARBA00022771"/>
    </source>
</evidence>
<accession>A7S2V4</accession>
<dbReference type="GO" id="GO:0000209">
    <property type="term" value="P:protein polyubiquitination"/>
    <property type="evidence" value="ECO:0000318"/>
    <property type="project" value="GO_Central"/>
</dbReference>
<dbReference type="InterPro" id="IPR001841">
    <property type="entry name" value="Znf_RING"/>
</dbReference>
<dbReference type="PROSITE" id="PS00518">
    <property type="entry name" value="ZF_RING_1"/>
    <property type="match status" value="1"/>
</dbReference>
<dbReference type="InterPro" id="IPR011042">
    <property type="entry name" value="6-blade_b-propeller_TolB-like"/>
</dbReference>
<dbReference type="PhylomeDB" id="A7S2V4"/>
<dbReference type="HOGENOM" id="CLU_473534_0_0_1"/>
<dbReference type="InParanoid" id="A7S2V4"/>
<dbReference type="OrthoDB" id="342730at2759"/>
<evidence type="ECO:0000256" key="1">
    <source>
        <dbReference type="ARBA" id="ARBA00022723"/>
    </source>
</evidence>
<dbReference type="Pfam" id="PF17170">
    <property type="entry name" value="DUF5128"/>
    <property type="match status" value="2"/>
</dbReference>